<evidence type="ECO:0000256" key="3">
    <source>
        <dbReference type="ARBA" id="ARBA00022692"/>
    </source>
</evidence>
<feature type="non-terminal residue" evidence="9">
    <location>
        <position position="1"/>
    </location>
</feature>
<evidence type="ECO:0000256" key="7">
    <source>
        <dbReference type="SAM" id="Phobius"/>
    </source>
</evidence>
<keyword evidence="5 7" id="KW-0472">Membrane</keyword>
<dbReference type="GO" id="GO:0006935">
    <property type="term" value="P:chemotaxis"/>
    <property type="evidence" value="ECO:0007669"/>
    <property type="project" value="InterPro"/>
</dbReference>
<keyword evidence="6" id="KW-0807">Transducer</keyword>
<evidence type="ECO:0000259" key="8">
    <source>
        <dbReference type="Pfam" id="PF02203"/>
    </source>
</evidence>
<dbReference type="Gene3D" id="1.20.120.30">
    <property type="entry name" value="Aspartate receptor, ligand-binding domain"/>
    <property type="match status" value="1"/>
</dbReference>
<keyword evidence="3 7" id="KW-0812">Transmembrane</keyword>
<comment type="subcellular location">
    <subcellularLocation>
        <location evidence="1">Cell membrane</location>
    </subcellularLocation>
</comment>
<dbReference type="InterPro" id="IPR035440">
    <property type="entry name" value="4HB_MCP_dom_sf"/>
</dbReference>
<evidence type="ECO:0000256" key="2">
    <source>
        <dbReference type="ARBA" id="ARBA00022475"/>
    </source>
</evidence>
<dbReference type="HOGENOM" id="CLU_1087734_0_0_4"/>
<gene>
    <name evidence="9" type="ordered locus">BAV3191</name>
</gene>
<accession>Q2KU59</accession>
<evidence type="ECO:0000256" key="1">
    <source>
        <dbReference type="ARBA" id="ARBA00004236"/>
    </source>
</evidence>
<dbReference type="GO" id="GO:0005886">
    <property type="term" value="C:plasma membrane"/>
    <property type="evidence" value="ECO:0007669"/>
    <property type="project" value="UniProtKB-SubCell"/>
</dbReference>
<dbReference type="EMBL" id="AM167904">
    <property type="protein sequence ID" value="CAJ50801.1"/>
    <property type="molecule type" value="Genomic_DNA"/>
</dbReference>
<organism evidence="9 10">
    <name type="scientific">Bordetella avium (strain 197N)</name>
    <dbReference type="NCBI Taxonomy" id="360910"/>
    <lineage>
        <taxon>Bacteria</taxon>
        <taxon>Pseudomonadati</taxon>
        <taxon>Pseudomonadota</taxon>
        <taxon>Betaproteobacteria</taxon>
        <taxon>Burkholderiales</taxon>
        <taxon>Alcaligenaceae</taxon>
        <taxon>Bordetella</taxon>
    </lineage>
</organism>
<dbReference type="GO" id="GO:0007165">
    <property type="term" value="P:signal transduction"/>
    <property type="evidence" value="ECO:0007669"/>
    <property type="project" value="UniProtKB-KW"/>
</dbReference>
<name>Q2KU59_BORA1</name>
<reference evidence="9 10" key="1">
    <citation type="journal article" date="2006" name="J. Bacteriol.">
        <title>Comparison of the genome sequence of the poultry pathogen Bordetella avium with those of B. bronchiseptica, B. pertussis, and B. parapertussis reveals extensive diversity in surface structures associated with host interaction.</title>
        <authorList>
            <person name="Sebaihia M."/>
            <person name="Preston A."/>
            <person name="Maskell D.J."/>
            <person name="Kuzmiak H."/>
            <person name="Connell T.D."/>
            <person name="King N.D."/>
            <person name="Orndorff P.E."/>
            <person name="Miyamoto D.M."/>
            <person name="Thomson N.R."/>
            <person name="Harris D."/>
            <person name="Goble A."/>
            <person name="Lord A."/>
            <person name="Murphy L."/>
            <person name="Quail M.A."/>
            <person name="Rutter S."/>
            <person name="Squares R."/>
            <person name="Squares S."/>
            <person name="Woodward J."/>
            <person name="Parkhill J."/>
            <person name="Temple L.M."/>
        </authorList>
    </citation>
    <scope>NUCLEOTIDE SEQUENCE [LARGE SCALE GENOMIC DNA]</scope>
    <source>
        <strain evidence="9 10">197N</strain>
    </source>
</reference>
<dbReference type="CDD" id="cd19407">
    <property type="entry name" value="Tar_Tsr_sensor"/>
    <property type="match status" value="1"/>
</dbReference>
<feature type="domain" description="Chemotaxis methyl-accepting receptor Tar-related ligand-binding" evidence="8">
    <location>
        <begin position="2"/>
        <end position="168"/>
    </location>
</feature>
<feature type="transmembrane region" description="Helical" evidence="7">
    <location>
        <begin position="12"/>
        <end position="33"/>
    </location>
</feature>
<keyword evidence="2" id="KW-1003">Cell membrane</keyword>
<evidence type="ECO:0000256" key="4">
    <source>
        <dbReference type="ARBA" id="ARBA00022989"/>
    </source>
</evidence>
<evidence type="ECO:0000313" key="10">
    <source>
        <dbReference type="Proteomes" id="UP000001977"/>
    </source>
</evidence>
<dbReference type="STRING" id="360910.BAV3191"/>
<evidence type="ECO:0000256" key="6">
    <source>
        <dbReference type="ARBA" id="ARBA00023224"/>
    </source>
</evidence>
<evidence type="ECO:0000256" key="5">
    <source>
        <dbReference type="ARBA" id="ARBA00023136"/>
    </source>
</evidence>
<keyword evidence="4 7" id="KW-1133">Transmembrane helix</keyword>
<dbReference type="KEGG" id="bav:BAV3191"/>
<dbReference type="SUPFAM" id="SSF47170">
    <property type="entry name" value="Aspartate receptor, ligand-binding domain"/>
    <property type="match status" value="1"/>
</dbReference>
<evidence type="ECO:0000313" key="9">
    <source>
        <dbReference type="EMBL" id="CAJ50801.1"/>
    </source>
</evidence>
<dbReference type="Proteomes" id="UP000001977">
    <property type="component" value="Chromosome"/>
</dbReference>
<keyword evidence="10" id="KW-1185">Reference proteome</keyword>
<feature type="transmembrane region" description="Helical" evidence="7">
    <location>
        <begin position="191"/>
        <end position="212"/>
    </location>
</feature>
<sequence length="256" mass="28792">LLSRLKIRTGLLIVLIAFSLVFALSAILSQLLFRAADEAVDNLHGVATEHTRPLYETQALLLRTRITLVAAYLDVLDGRDRQAQEFAQQASGYLDQARRRHAIFQNMPKLNEASQQLGRDIATAYNNYERGIAGLRQAIQQRSARLYEESTTQTSLADAQFEQLTRAFLSQPPKRGELIHKASDERYDRSVLLAIVMLSLGVLLAFACWVFINRQLGHPLSDATGQGNRSAADLRQRIEARPGHEICTFFSALRRM</sequence>
<protein>
    <submittedName>
        <fullName evidence="9">Methyl-accepting chemotaxis protein (Partial)</fullName>
    </submittedName>
</protein>
<dbReference type="InterPro" id="IPR003122">
    <property type="entry name" value="Tar_rcpt_lig-bd"/>
</dbReference>
<dbReference type="eggNOG" id="COG0840">
    <property type="taxonomic scope" value="Bacteria"/>
</dbReference>
<dbReference type="AlphaFoldDB" id="Q2KU59"/>
<dbReference type="Pfam" id="PF02203">
    <property type="entry name" value="TarH"/>
    <property type="match status" value="1"/>
</dbReference>
<proteinExistence type="predicted"/>